<dbReference type="RefSeq" id="WP_213755784.1">
    <property type="nucleotide sequence ID" value="NZ_JAHCQH010000017.1"/>
</dbReference>
<feature type="binding site" evidence="7">
    <location>
        <position position="232"/>
    </location>
    <ligand>
        <name>a divalent metal cation</name>
        <dbReference type="ChEBI" id="CHEBI:60240"/>
        <note>ligand shared between dimeric partners</note>
    </ligand>
</feature>
<dbReference type="InterPro" id="IPR037510">
    <property type="entry name" value="PdxA"/>
</dbReference>
<keyword evidence="7" id="KW-0862">Zinc</keyword>
<evidence type="ECO:0000256" key="7">
    <source>
        <dbReference type="HAMAP-Rule" id="MF_00536"/>
    </source>
</evidence>
<feature type="binding site" evidence="7">
    <location>
        <position position="287"/>
    </location>
    <ligand>
        <name>a divalent metal cation</name>
        <dbReference type="ChEBI" id="CHEBI:60240"/>
        <note>ligand shared between dimeric partners</note>
    </ligand>
</feature>
<feature type="binding site" evidence="7">
    <location>
        <position position="313"/>
    </location>
    <ligand>
        <name>substrate</name>
    </ligand>
</feature>
<gene>
    <name evidence="7 8" type="primary">pdxA</name>
    <name evidence="8" type="ORF">KIP89_12590</name>
</gene>
<comment type="subcellular location">
    <subcellularLocation>
        <location evidence="7">Cytoplasm</location>
    </subcellularLocation>
</comment>
<keyword evidence="9" id="KW-1185">Reference proteome</keyword>
<keyword evidence="7" id="KW-0460">Magnesium</keyword>
<dbReference type="EC" id="1.1.1.262" evidence="7"/>
<dbReference type="NCBIfam" id="NF003699">
    <property type="entry name" value="PRK05312.1"/>
    <property type="match status" value="1"/>
</dbReference>
<protein>
    <recommendedName>
        <fullName evidence="7">4-hydroxythreonine-4-phosphate dehydrogenase</fullName>
        <ecNumber evidence="7">1.1.1.262</ecNumber>
    </recommendedName>
    <alternativeName>
        <fullName evidence="7">4-(phosphohydroxy)-L-threonine dehydrogenase</fullName>
    </alternativeName>
</protein>
<evidence type="ECO:0000256" key="3">
    <source>
        <dbReference type="ARBA" id="ARBA00022857"/>
    </source>
</evidence>
<dbReference type="Pfam" id="PF04166">
    <property type="entry name" value="PdxA"/>
    <property type="match status" value="1"/>
</dbReference>
<dbReference type="PANTHER" id="PTHR30004">
    <property type="entry name" value="4-HYDROXYTHREONINE-4-PHOSPHATE DEHYDROGENASE"/>
    <property type="match status" value="1"/>
</dbReference>
<dbReference type="HAMAP" id="MF_00536">
    <property type="entry name" value="PdxA"/>
    <property type="match status" value="1"/>
</dbReference>
<proteinExistence type="inferred from homology"/>
<dbReference type="EMBL" id="JAHCQH010000017">
    <property type="protein sequence ID" value="MBS9477944.1"/>
    <property type="molecule type" value="Genomic_DNA"/>
</dbReference>
<keyword evidence="3 7" id="KW-0521">NADP</keyword>
<feature type="binding site" evidence="7">
    <location>
        <position position="156"/>
    </location>
    <ligand>
        <name>substrate</name>
    </ligand>
</feature>
<accession>A0ABS5RAT7</accession>
<keyword evidence="4 7" id="KW-0560">Oxidoreductase</keyword>
<dbReference type="NCBIfam" id="TIGR00557">
    <property type="entry name" value="pdxA"/>
    <property type="match status" value="1"/>
</dbReference>
<comment type="pathway">
    <text evidence="7">Cofactor biosynthesis; pyridoxine 5'-phosphate biosynthesis; pyridoxine 5'-phosphate from D-erythrose 4-phosphate: step 4/5.</text>
</comment>
<evidence type="ECO:0000313" key="9">
    <source>
        <dbReference type="Proteomes" id="UP001166585"/>
    </source>
</evidence>
<feature type="binding site" evidence="7">
    <location>
        <position position="304"/>
    </location>
    <ligand>
        <name>substrate</name>
    </ligand>
</feature>
<feature type="binding site" evidence="7">
    <location>
        <position position="187"/>
    </location>
    <ligand>
        <name>a divalent metal cation</name>
        <dbReference type="ChEBI" id="CHEBI:60240"/>
        <note>ligand shared between dimeric partners</note>
    </ligand>
</feature>
<comment type="similarity">
    <text evidence="7">Belongs to the PdxA family.</text>
</comment>
<comment type="caution">
    <text evidence="8">The sequence shown here is derived from an EMBL/GenBank/DDBJ whole genome shotgun (WGS) entry which is preliminary data.</text>
</comment>
<dbReference type="Gene3D" id="3.40.718.10">
    <property type="entry name" value="Isopropylmalate Dehydrogenase"/>
    <property type="match status" value="1"/>
</dbReference>
<reference evidence="8" key="1">
    <citation type="submission" date="2021-05" db="EMBL/GenBank/DDBJ databases">
        <authorList>
            <person name="Sun Q."/>
            <person name="Inoue M."/>
        </authorList>
    </citation>
    <scope>NUCLEOTIDE SEQUENCE</scope>
    <source>
        <strain evidence="8">VKM B-3255</strain>
    </source>
</reference>
<comment type="catalytic activity">
    <reaction evidence="7">
        <text>4-(phosphooxy)-L-threonine + NAD(+) = 3-amino-2-oxopropyl phosphate + CO2 + NADH</text>
        <dbReference type="Rhea" id="RHEA:32275"/>
        <dbReference type="ChEBI" id="CHEBI:16526"/>
        <dbReference type="ChEBI" id="CHEBI:57279"/>
        <dbReference type="ChEBI" id="CHEBI:57540"/>
        <dbReference type="ChEBI" id="CHEBI:57945"/>
        <dbReference type="ChEBI" id="CHEBI:58452"/>
        <dbReference type="EC" id="1.1.1.262"/>
    </reaction>
</comment>
<feature type="binding site" evidence="7">
    <location>
        <position position="155"/>
    </location>
    <ligand>
        <name>substrate</name>
    </ligand>
</feature>
<evidence type="ECO:0000256" key="5">
    <source>
        <dbReference type="ARBA" id="ARBA00023027"/>
    </source>
</evidence>
<name>A0ABS5RAT7_9HYPH</name>
<keyword evidence="5 7" id="KW-0520">NAD</keyword>
<dbReference type="InterPro" id="IPR005255">
    <property type="entry name" value="PdxA_fam"/>
</dbReference>
<keyword evidence="2 7" id="KW-0479">Metal-binding</keyword>
<dbReference type="GO" id="GO:0050570">
    <property type="term" value="F:4-hydroxythreonine-4-phosphate dehydrogenase activity"/>
    <property type="evidence" value="ECO:0007669"/>
    <property type="project" value="UniProtKB-EC"/>
</dbReference>
<dbReference type="Proteomes" id="UP001166585">
    <property type="component" value="Unassembled WGS sequence"/>
</dbReference>
<keyword evidence="7" id="KW-0170">Cobalt</keyword>
<comment type="cofactor">
    <cofactor evidence="7">
        <name>Zn(2+)</name>
        <dbReference type="ChEBI" id="CHEBI:29105"/>
    </cofactor>
    <cofactor evidence="7">
        <name>Mg(2+)</name>
        <dbReference type="ChEBI" id="CHEBI:18420"/>
    </cofactor>
    <cofactor evidence="7">
        <name>Co(2+)</name>
        <dbReference type="ChEBI" id="CHEBI:48828"/>
    </cofactor>
    <text evidence="7">Binds 1 divalent metal cation per subunit. Can use ions such as Zn(2+), Mg(2+) or Co(2+).</text>
</comment>
<feature type="binding site" evidence="7">
    <location>
        <position position="295"/>
    </location>
    <ligand>
        <name>substrate</name>
    </ligand>
</feature>
<comment type="function">
    <text evidence="7">Catalyzes the NAD(P)-dependent oxidation of 4-(phosphooxy)-L-threonine (HTP) into 2-amino-3-oxo-4-(phosphooxy)butyric acid which spontaneously decarboxylates to form 3-amino-2-oxopropyl phosphate (AHAP).</text>
</comment>
<comment type="subunit">
    <text evidence="7">Homodimer.</text>
</comment>
<dbReference type="SUPFAM" id="SSF53659">
    <property type="entry name" value="Isocitrate/Isopropylmalate dehydrogenase-like"/>
    <property type="match status" value="1"/>
</dbReference>
<comment type="miscellaneous">
    <text evidence="7">The active site is located at the dimer interface.</text>
</comment>
<keyword evidence="6 7" id="KW-0664">Pyridoxine biosynthesis</keyword>
<evidence type="ECO:0000256" key="1">
    <source>
        <dbReference type="ARBA" id="ARBA00022490"/>
    </source>
</evidence>
<evidence type="ECO:0000256" key="4">
    <source>
        <dbReference type="ARBA" id="ARBA00023002"/>
    </source>
</evidence>
<organism evidence="8 9">
    <name type="scientific">Ancylobacter radicis</name>
    <dbReference type="NCBI Taxonomy" id="2836179"/>
    <lineage>
        <taxon>Bacteria</taxon>
        <taxon>Pseudomonadati</taxon>
        <taxon>Pseudomonadota</taxon>
        <taxon>Alphaproteobacteria</taxon>
        <taxon>Hyphomicrobiales</taxon>
        <taxon>Xanthobacteraceae</taxon>
        <taxon>Ancylobacter</taxon>
    </lineage>
</organism>
<evidence type="ECO:0000256" key="2">
    <source>
        <dbReference type="ARBA" id="ARBA00022723"/>
    </source>
</evidence>
<keyword evidence="1 7" id="KW-0963">Cytoplasm</keyword>
<evidence type="ECO:0000256" key="6">
    <source>
        <dbReference type="ARBA" id="ARBA00023096"/>
    </source>
</evidence>
<dbReference type="PANTHER" id="PTHR30004:SF6">
    <property type="entry name" value="D-THREONATE 4-PHOSPHATE DEHYDROGENASE"/>
    <property type="match status" value="1"/>
</dbReference>
<sequence length="365" mass="38147">MPERPESEPSDSERSATAPSVPALALTLGEPAGIGPDIALRAWEHRAELGLPAFFVTGDPACLRARAARLGVAVTIRECAPEDAARLFPDVLPVVPAGPVVTAQPGAPDATSGPAAKAAINAAVRLVQAGRASAVVTNPIAKSVLYAAGFSFPGHTEYLAFLASEPAPRPVMMIWSPELAVIPATIHIPIAEVASRLTRQLLVETARIAARDLQHRFGIARPRLAFCGLNPHAGEEGTIGREDEDVTRPAIEALRAEGIDARGPFPADTLFHAKARVAYDVVIGAYHDQVLAPVKTLAFDRAVNVTLGLPFVRTSPDHGTAFDIAGTGKADPSSLIEALRLARRLADVDRAGALAPLPALAGEPA</sequence>
<evidence type="ECO:0000313" key="8">
    <source>
        <dbReference type="EMBL" id="MBS9477944.1"/>
    </source>
</evidence>